<name>A0A0J6ZKJ3_9FIRM</name>
<keyword evidence="3" id="KW-1185">Reference proteome</keyword>
<accession>A0A0J6ZKJ3</accession>
<sequence>MVKGVQFELAILGIIYIVLLSISSQYKKNCLTAELHSKIRIRMLPLTYGNFFSNQSSVSAMGRMRISEYYPHTETVSFKSFHLLL</sequence>
<comment type="caution">
    <text evidence="2">The sequence shown here is derived from an EMBL/GenBank/DDBJ whole genome shotgun (WGS) entry which is preliminary data.</text>
</comment>
<dbReference type="PATRIC" id="fig|1122219.3.peg.3024"/>
<evidence type="ECO:0000313" key="3">
    <source>
        <dbReference type="Proteomes" id="UP000036503"/>
    </source>
</evidence>
<dbReference type="EMBL" id="LEKT01000070">
    <property type="protein sequence ID" value="KMO85351.1"/>
    <property type="molecule type" value="Genomic_DNA"/>
</dbReference>
<dbReference type="InParanoid" id="A0A0J6ZKJ3"/>
<keyword evidence="1" id="KW-0472">Membrane</keyword>
<dbReference type="AlphaFoldDB" id="A0A0J6ZKJ3"/>
<keyword evidence="1" id="KW-0812">Transmembrane</keyword>
<proteinExistence type="predicted"/>
<dbReference type="Proteomes" id="UP000036503">
    <property type="component" value="Unassembled WGS sequence"/>
</dbReference>
<evidence type="ECO:0000313" key="2">
    <source>
        <dbReference type="EMBL" id="KMO85351.1"/>
    </source>
</evidence>
<feature type="transmembrane region" description="Helical" evidence="1">
    <location>
        <begin position="7"/>
        <end position="26"/>
    </location>
</feature>
<protein>
    <submittedName>
        <fullName evidence="2">Uncharacterized protein</fullName>
    </submittedName>
</protein>
<organism evidence="2 3">
    <name type="scientific">Megasphaera cerevisiae DSM 20462</name>
    <dbReference type="NCBI Taxonomy" id="1122219"/>
    <lineage>
        <taxon>Bacteria</taxon>
        <taxon>Bacillati</taxon>
        <taxon>Bacillota</taxon>
        <taxon>Negativicutes</taxon>
        <taxon>Veillonellales</taxon>
        <taxon>Veillonellaceae</taxon>
        <taxon>Megasphaera</taxon>
    </lineage>
</organism>
<reference evidence="2 3" key="1">
    <citation type="submission" date="2015-06" db="EMBL/GenBank/DDBJ databases">
        <title>Draft genome sequence of beer spoilage bacterium Megasphaera cerevisiae type strain 20462.</title>
        <authorList>
            <person name="Kutumbaka K."/>
            <person name="Pasmowitz J."/>
            <person name="Mategko J."/>
            <person name="Reyes D."/>
            <person name="Friedrich A."/>
            <person name="Han S."/>
            <person name="Martens-Habbena W."/>
            <person name="Neal-McKinney J."/>
            <person name="Janagama H.K."/>
            <person name="Nadala C."/>
            <person name="Samadpour M."/>
        </authorList>
    </citation>
    <scope>NUCLEOTIDE SEQUENCE [LARGE SCALE GENOMIC DNA]</scope>
    <source>
        <strain evidence="2 3">DSM 20462</strain>
    </source>
</reference>
<evidence type="ECO:0000256" key="1">
    <source>
        <dbReference type="SAM" id="Phobius"/>
    </source>
</evidence>
<keyword evidence="1" id="KW-1133">Transmembrane helix</keyword>
<gene>
    <name evidence="2" type="ORF">AB840_13980</name>
</gene>